<reference evidence="1 2" key="2">
    <citation type="journal article" date="2015" name="Stand. Genomic Sci.">
        <title>High quality draft genomic sequence of Flavobacterium enshiense DK69(T) and comparison among Flavobacterium genomes.</title>
        <authorList>
            <person name="Zeng Z."/>
            <person name="Chen C."/>
            <person name="Du H."/>
            <person name="Wang G."/>
            <person name="Li M."/>
        </authorList>
    </citation>
    <scope>NUCLEOTIDE SEQUENCE [LARGE SCALE GENOMIC DNA]</scope>
    <source>
        <strain evidence="1 2">DK69</strain>
    </source>
</reference>
<dbReference type="InterPro" id="IPR010297">
    <property type="entry name" value="DUF900_hydrolase"/>
</dbReference>
<protein>
    <submittedName>
        <fullName evidence="1">Uncharacterized protein</fullName>
    </submittedName>
</protein>
<dbReference type="EMBL" id="JRLZ01000001">
    <property type="protein sequence ID" value="KGO97058.1"/>
    <property type="molecule type" value="Genomic_DNA"/>
</dbReference>
<proteinExistence type="predicted"/>
<gene>
    <name evidence="1" type="ORF">Q767_00175</name>
</gene>
<accession>V6S416</accession>
<sequence length="555" mass="63536">MNGFRVKTATLANNLTSTNLTEKVMEKKQCNKQLDKNHFVNVNPYGTLKPYKPILVGPDISKIQTSYTDVDAMFETIRAGNKRHIALFFHGGLVGECSGMAAAERFYHFYNGVNDVYPVSFIWETGFVSSLIEYVKDAVGDSYFQSIFGDAASRILSKLGIKVPGITEDEGKPHISFIKTNDFFYIESQQKILEIETAAAGYKHLSLEEIEKELLSETNPFEQKAFHLYEMNKNALVSNEGFLGINNVIWAGIKVAARCIYRFARKRDHGIKGTVLEETYRQIKVGNFVSVEKTAIGIWDQMKQQAASMWKSNDHKKGDDQFAGRYFWDKLSEYTKEVQKQGGNVVIELVAHSAGAIAICELFDMLKKNNNLYGHITFNNVLFMAPAVKCDLFYETVMPMKNRYNRFRMFTMHMDFERKDILIDEKYLHWVYPLSLLYLVSGLCEDGDKWFDEDVKGDTCLLGLDQHICGKSPYTEYEIMEEIHNFLFENGEYKNRIALVPSAKEAPIGYRGKAEDHGFFDNDGDDREEKNTISDSIRESITHLFKEIEIDTNVL</sequence>
<reference evidence="2" key="1">
    <citation type="submission" date="2013-09" db="EMBL/GenBank/DDBJ databases">
        <authorList>
            <person name="Zeng Z."/>
            <person name="Chen C."/>
        </authorList>
    </citation>
    <scope>NUCLEOTIDE SEQUENCE [LARGE SCALE GENOMIC DNA]</scope>
    <source>
        <strain evidence="2">DK69</strain>
    </source>
</reference>
<dbReference type="PATRIC" id="fig|1107311.3.peg.2453"/>
<comment type="caution">
    <text evidence="1">The sequence shown here is derived from an EMBL/GenBank/DDBJ whole genome shotgun (WGS) entry which is preliminary data.</text>
</comment>
<dbReference type="Pfam" id="PF05990">
    <property type="entry name" value="DUF900"/>
    <property type="match status" value="1"/>
</dbReference>
<dbReference type="Proteomes" id="UP000030149">
    <property type="component" value="Unassembled WGS sequence"/>
</dbReference>
<keyword evidence="2" id="KW-1185">Reference proteome</keyword>
<organism evidence="1 2">
    <name type="scientific">Flavobacterium enshiense DK69</name>
    <dbReference type="NCBI Taxonomy" id="1107311"/>
    <lineage>
        <taxon>Bacteria</taxon>
        <taxon>Pseudomonadati</taxon>
        <taxon>Bacteroidota</taxon>
        <taxon>Flavobacteriia</taxon>
        <taxon>Flavobacteriales</taxon>
        <taxon>Flavobacteriaceae</taxon>
        <taxon>Flavobacterium</taxon>
    </lineage>
</organism>
<evidence type="ECO:0000313" key="1">
    <source>
        <dbReference type="EMBL" id="KGO97058.1"/>
    </source>
</evidence>
<dbReference type="AlphaFoldDB" id="V6S416"/>
<dbReference type="RefSeq" id="WP_023574453.1">
    <property type="nucleotide sequence ID" value="NZ_AVCS01000016.1"/>
</dbReference>
<dbReference type="OrthoDB" id="1491023at2"/>
<dbReference type="STRING" id="1107311.Q767_00175"/>
<name>V6S416_9FLAO</name>
<evidence type="ECO:0000313" key="2">
    <source>
        <dbReference type="Proteomes" id="UP000030149"/>
    </source>
</evidence>